<dbReference type="AlphaFoldDB" id="A0A9Q4B1H5"/>
<dbReference type="EMBL" id="JABXYM010000001">
    <property type="protein sequence ID" value="MCR6096607.1"/>
    <property type="molecule type" value="Genomic_DNA"/>
</dbReference>
<accession>A0A9Q4B1H5</accession>
<name>A0A9Q4B1H5_SALAG</name>
<evidence type="ECO:0000313" key="5">
    <source>
        <dbReference type="EMBL" id="MCR6096607.1"/>
    </source>
</evidence>
<evidence type="ECO:0000256" key="2">
    <source>
        <dbReference type="SAM" id="Phobius"/>
    </source>
</evidence>
<dbReference type="Pfam" id="PF09323">
    <property type="entry name" value="DUF1980"/>
    <property type="match status" value="1"/>
</dbReference>
<dbReference type="InterPro" id="IPR048447">
    <property type="entry name" value="DUF1980_C"/>
</dbReference>
<keyword evidence="2" id="KW-0812">Transmembrane</keyword>
<sequence>MKQPYDHSFHAFIQGIILVGFAMLMLHLILTGNIVYYIAPMMMPFIYFALVVFFLLGIIQVFRSTTKTDHDHHECACEHDHHIKGPSWVKTIIYSIFILPIVLGFALPDRSLDSSVAANRGIQLGGGGNASSSATENSINETGQNNNGSTSRAEAFLEDPEGYMENLTAQSGEEEHYQFEDIYDEGWFDDYYAELYEELMNNTVIEVTEDNYLDVMTVLDLYLDDFIGKEMEIVGFAYRETDFHSNQIVAARFAMTCCTADASVYGTMIESEESSRFEEDTWIYARGTIKKDHYNDQPIPVLEDAHIQEVEEPDSPYVYPSF</sequence>
<evidence type="ECO:0000259" key="4">
    <source>
        <dbReference type="Pfam" id="PF21537"/>
    </source>
</evidence>
<feature type="transmembrane region" description="Helical" evidence="2">
    <location>
        <begin position="12"/>
        <end position="39"/>
    </location>
</feature>
<protein>
    <submittedName>
        <fullName evidence="5">TIGR03943 family protein</fullName>
    </submittedName>
</protein>
<reference evidence="5" key="1">
    <citation type="submission" date="2020-06" db="EMBL/GenBank/DDBJ databases">
        <title>Insight into the genomes of haloalkaliphilic bacilli from Kenyan soda lakes.</title>
        <authorList>
            <person name="Mwirichia R."/>
            <person name="Villamizar G.C."/>
            <person name="Poehlein A."/>
            <person name="Mugweru J."/>
            <person name="Kipnyargis A."/>
            <person name="Kiplimo D."/>
            <person name="Orwa P."/>
            <person name="Daniel R."/>
        </authorList>
    </citation>
    <scope>NUCLEOTIDE SEQUENCE</scope>
    <source>
        <strain evidence="5">B1096_S55</strain>
    </source>
</reference>
<dbReference type="Proteomes" id="UP001057753">
    <property type="component" value="Unassembled WGS sequence"/>
</dbReference>
<dbReference type="RefSeq" id="WP_257821171.1">
    <property type="nucleotide sequence ID" value="NZ_JABXYM010000001.1"/>
</dbReference>
<proteinExistence type="predicted"/>
<gene>
    <name evidence="5" type="ORF">HXA33_08565</name>
</gene>
<evidence type="ECO:0000259" key="3">
    <source>
        <dbReference type="Pfam" id="PF09323"/>
    </source>
</evidence>
<dbReference type="InterPro" id="IPR015402">
    <property type="entry name" value="DUF1980"/>
</dbReference>
<organism evidence="5 6">
    <name type="scientific">Salipaludibacillus agaradhaerens</name>
    <name type="common">Bacillus agaradhaerens</name>
    <dbReference type="NCBI Taxonomy" id="76935"/>
    <lineage>
        <taxon>Bacteria</taxon>
        <taxon>Bacillati</taxon>
        <taxon>Bacillota</taxon>
        <taxon>Bacilli</taxon>
        <taxon>Bacillales</taxon>
        <taxon>Bacillaceae</taxon>
    </lineage>
</organism>
<feature type="compositionally biased region" description="Polar residues" evidence="1">
    <location>
        <begin position="130"/>
        <end position="152"/>
    </location>
</feature>
<feature type="region of interest" description="Disordered" evidence="1">
    <location>
        <begin position="126"/>
        <end position="152"/>
    </location>
</feature>
<feature type="transmembrane region" description="Helical" evidence="2">
    <location>
        <begin position="45"/>
        <end position="62"/>
    </location>
</feature>
<dbReference type="InterPro" id="IPR052955">
    <property type="entry name" value="UPF0703_membrane_permease"/>
</dbReference>
<dbReference type="PANTHER" id="PTHR40047:SF1">
    <property type="entry name" value="UPF0703 PROTEIN YCGQ"/>
    <property type="match status" value="1"/>
</dbReference>
<feature type="transmembrane region" description="Helical" evidence="2">
    <location>
        <begin position="88"/>
        <end position="107"/>
    </location>
</feature>
<feature type="domain" description="DUF1980" evidence="4">
    <location>
        <begin position="184"/>
        <end position="320"/>
    </location>
</feature>
<comment type="caution">
    <text evidence="5">The sequence shown here is derived from an EMBL/GenBank/DDBJ whole genome shotgun (WGS) entry which is preliminary data.</text>
</comment>
<keyword evidence="6" id="KW-1185">Reference proteome</keyword>
<dbReference type="Pfam" id="PF21537">
    <property type="entry name" value="DUF1980_C"/>
    <property type="match status" value="1"/>
</dbReference>
<dbReference type="NCBIfam" id="TIGR03943">
    <property type="entry name" value="TIGR03943 family putative permease subunit"/>
    <property type="match status" value="1"/>
</dbReference>
<keyword evidence="2" id="KW-0472">Membrane</keyword>
<evidence type="ECO:0000313" key="6">
    <source>
        <dbReference type="Proteomes" id="UP001057753"/>
    </source>
</evidence>
<dbReference type="PANTHER" id="PTHR40047">
    <property type="entry name" value="UPF0703 PROTEIN YCGQ"/>
    <property type="match status" value="1"/>
</dbReference>
<dbReference type="InterPro" id="IPR048493">
    <property type="entry name" value="DUF1980_N"/>
</dbReference>
<evidence type="ECO:0000256" key="1">
    <source>
        <dbReference type="SAM" id="MobiDB-lite"/>
    </source>
</evidence>
<keyword evidence="2" id="KW-1133">Transmembrane helix</keyword>
<feature type="domain" description="DUF1980" evidence="3">
    <location>
        <begin position="13"/>
        <end position="123"/>
    </location>
</feature>